<dbReference type="SUPFAM" id="SSF46894">
    <property type="entry name" value="C-terminal effector domain of the bipartite response regulators"/>
    <property type="match status" value="1"/>
</dbReference>
<keyword evidence="3" id="KW-0804">Transcription</keyword>
<keyword evidence="2" id="KW-0238">DNA-binding</keyword>
<dbReference type="Pfam" id="PF00196">
    <property type="entry name" value="GerE"/>
    <property type="match status" value="1"/>
</dbReference>
<keyword evidence="7" id="KW-1185">Reference proteome</keyword>
<evidence type="ECO:0000313" key="7">
    <source>
        <dbReference type="Proteomes" id="UP001499854"/>
    </source>
</evidence>
<protein>
    <submittedName>
        <fullName evidence="6">LuxR family transcriptional regulator</fullName>
    </submittedName>
</protein>
<evidence type="ECO:0000313" key="6">
    <source>
        <dbReference type="EMBL" id="GAA1993205.1"/>
    </source>
</evidence>
<dbReference type="SMART" id="SM00421">
    <property type="entry name" value="HTH_LUXR"/>
    <property type="match status" value="1"/>
</dbReference>
<dbReference type="InterPro" id="IPR036388">
    <property type="entry name" value="WH-like_DNA-bd_sf"/>
</dbReference>
<name>A0ABN2SVG0_9ACTN</name>
<feature type="region of interest" description="Disordered" evidence="4">
    <location>
        <begin position="177"/>
        <end position="198"/>
    </location>
</feature>
<feature type="domain" description="HTH luxR-type" evidence="5">
    <location>
        <begin position="841"/>
        <end position="906"/>
    </location>
</feature>
<dbReference type="InterPro" id="IPR027417">
    <property type="entry name" value="P-loop_NTPase"/>
</dbReference>
<dbReference type="Gene3D" id="1.10.10.10">
    <property type="entry name" value="Winged helix-like DNA-binding domain superfamily/Winged helix DNA-binding domain"/>
    <property type="match status" value="1"/>
</dbReference>
<dbReference type="SUPFAM" id="SSF48452">
    <property type="entry name" value="TPR-like"/>
    <property type="match status" value="1"/>
</dbReference>
<gene>
    <name evidence="6" type="ORF">GCM10009838_66510</name>
</gene>
<sequence>MVSGEAGIGKTRLLRYAAEAAGDLQVARVTGVETESQLGYAALHRLVLPFLDRLDRLPDPQREALGSAFGLVAASPADRFRIGLATLTLLSEVVRDGPLMCFVDDAQWLDRESLEALAFVGRRLHADGIGLVFCVRDGGPGASPLDGLPAIRLTGLSDADATRLLISLAVAPSASAAEDSPRASRQSTSRPAPSPVRPHNASVISRIVADAGGNPLALSEFAADLARGAVAAAPLPLGPRLEAHFQRQVDSLPQETRSLLLLLAVAPSDDPVVLWLAAGSLGLSAQALDAAVAGGIVTTHPHPAFRHPLIRSAVHSGAAPGELRRVHQALAGATDRESAPDRRAWHLAEAVIGLDEEVAGELARVAERARVRGGYAAQATFLVRAAELTPVPHTRAERYFIAAQAHLVIGDSAMARSVLDQAESEPGTPTARATARRLRAAIEWLDGRVATAPAILMAAAQDVIDHDEPLARDMVFEALSAAMMSREHTVGMTLDELARRALAMPWDPSRPPTVSDLVIDAYCTRLAEGYAPAVPKLRAAVEALRTSDLVDTGMPIAPLVMLGADDLWDDDAHRAVNGRFIAVSRERGAVHSLALVLHGLAASEIWAGRFSGAESCYDESDDLYVSVANMPFGASHRVELRAWQGRDTDLRAGADVAIHTWGERLGYAMMACYAHYSLTILELGAGRYPEALAWARLAYESDMLGLSNRLLPDVIEAAVRAGDPVLASAALARLTERAPLSGTPWALGLLARSRALTAEDDEAEGLYEDALKYLRSTKVVTDLARAHLLYGEWLRRRERRADARTQLRKAYEMFTDMGAAGFAERARLELLAAGEHARKRSAGADYGLTPQEKQVATLAAGGSINTEIASRLFITTSTVEYHLNKVFRKLDITSRRQLADVLGVAAKAAGQA</sequence>
<dbReference type="Gene3D" id="1.25.40.10">
    <property type="entry name" value="Tetratricopeptide repeat domain"/>
    <property type="match status" value="1"/>
</dbReference>
<dbReference type="InterPro" id="IPR000792">
    <property type="entry name" value="Tscrpt_reg_LuxR_C"/>
</dbReference>
<evidence type="ECO:0000256" key="4">
    <source>
        <dbReference type="SAM" id="MobiDB-lite"/>
    </source>
</evidence>
<evidence type="ECO:0000256" key="2">
    <source>
        <dbReference type="ARBA" id="ARBA00023125"/>
    </source>
</evidence>
<keyword evidence="1" id="KW-0805">Transcription regulation</keyword>
<dbReference type="EMBL" id="BAAAQM010000049">
    <property type="protein sequence ID" value="GAA1993205.1"/>
    <property type="molecule type" value="Genomic_DNA"/>
</dbReference>
<dbReference type="PROSITE" id="PS50043">
    <property type="entry name" value="HTH_LUXR_2"/>
    <property type="match status" value="1"/>
</dbReference>
<dbReference type="Proteomes" id="UP001499854">
    <property type="component" value="Unassembled WGS sequence"/>
</dbReference>
<organism evidence="6 7">
    <name type="scientific">Catenulispora subtropica</name>
    <dbReference type="NCBI Taxonomy" id="450798"/>
    <lineage>
        <taxon>Bacteria</taxon>
        <taxon>Bacillati</taxon>
        <taxon>Actinomycetota</taxon>
        <taxon>Actinomycetes</taxon>
        <taxon>Catenulisporales</taxon>
        <taxon>Catenulisporaceae</taxon>
        <taxon>Catenulispora</taxon>
    </lineage>
</organism>
<reference evidence="6 7" key="1">
    <citation type="journal article" date="2019" name="Int. J. Syst. Evol. Microbiol.">
        <title>The Global Catalogue of Microorganisms (GCM) 10K type strain sequencing project: providing services to taxonomists for standard genome sequencing and annotation.</title>
        <authorList>
            <consortium name="The Broad Institute Genomics Platform"/>
            <consortium name="The Broad Institute Genome Sequencing Center for Infectious Disease"/>
            <person name="Wu L."/>
            <person name="Ma J."/>
        </authorList>
    </citation>
    <scope>NUCLEOTIDE SEQUENCE [LARGE SCALE GENOMIC DNA]</scope>
    <source>
        <strain evidence="6 7">JCM 16013</strain>
    </source>
</reference>
<dbReference type="CDD" id="cd06170">
    <property type="entry name" value="LuxR_C_like"/>
    <property type="match status" value="1"/>
</dbReference>
<dbReference type="PANTHER" id="PTHR44688">
    <property type="entry name" value="DNA-BINDING TRANSCRIPTIONAL ACTIVATOR DEVR_DOSR"/>
    <property type="match status" value="1"/>
</dbReference>
<dbReference type="PANTHER" id="PTHR44688:SF16">
    <property type="entry name" value="DNA-BINDING TRANSCRIPTIONAL ACTIVATOR DEVR_DOSR"/>
    <property type="match status" value="1"/>
</dbReference>
<dbReference type="InterPro" id="IPR011990">
    <property type="entry name" value="TPR-like_helical_dom_sf"/>
</dbReference>
<evidence type="ECO:0000259" key="5">
    <source>
        <dbReference type="PROSITE" id="PS50043"/>
    </source>
</evidence>
<dbReference type="PRINTS" id="PR00038">
    <property type="entry name" value="HTHLUXR"/>
</dbReference>
<accession>A0ABN2SVG0</accession>
<dbReference type="Pfam" id="PF13191">
    <property type="entry name" value="AAA_16"/>
    <property type="match status" value="1"/>
</dbReference>
<dbReference type="InterPro" id="IPR016032">
    <property type="entry name" value="Sig_transdc_resp-reg_C-effctor"/>
</dbReference>
<dbReference type="InterPro" id="IPR041664">
    <property type="entry name" value="AAA_16"/>
</dbReference>
<proteinExistence type="predicted"/>
<comment type="caution">
    <text evidence="6">The sequence shown here is derived from an EMBL/GenBank/DDBJ whole genome shotgun (WGS) entry which is preliminary data.</text>
</comment>
<evidence type="ECO:0000256" key="1">
    <source>
        <dbReference type="ARBA" id="ARBA00023015"/>
    </source>
</evidence>
<dbReference type="SUPFAM" id="SSF52540">
    <property type="entry name" value="P-loop containing nucleoside triphosphate hydrolases"/>
    <property type="match status" value="1"/>
</dbReference>
<evidence type="ECO:0000256" key="3">
    <source>
        <dbReference type="ARBA" id="ARBA00023163"/>
    </source>
</evidence>